<dbReference type="InterPro" id="IPR029016">
    <property type="entry name" value="GAF-like_dom_sf"/>
</dbReference>
<evidence type="ECO:0000256" key="1">
    <source>
        <dbReference type="SAM" id="MobiDB-lite"/>
    </source>
</evidence>
<keyword evidence="5" id="KW-1185">Reference proteome</keyword>
<dbReference type="SUPFAM" id="SSF55073">
    <property type="entry name" value="Nucleotide cyclase"/>
    <property type="match status" value="1"/>
</dbReference>
<dbReference type="PROSITE" id="PS50883">
    <property type="entry name" value="EAL"/>
    <property type="match status" value="1"/>
</dbReference>
<dbReference type="Pfam" id="PF00990">
    <property type="entry name" value="GGDEF"/>
    <property type="match status" value="1"/>
</dbReference>
<dbReference type="CDD" id="cd01948">
    <property type="entry name" value="EAL"/>
    <property type="match status" value="1"/>
</dbReference>
<dbReference type="InterPro" id="IPR003018">
    <property type="entry name" value="GAF"/>
</dbReference>
<dbReference type="GO" id="GO:0071111">
    <property type="term" value="F:cyclic-guanylate-specific phosphodiesterase activity"/>
    <property type="evidence" value="ECO:0007669"/>
    <property type="project" value="InterPro"/>
</dbReference>
<evidence type="ECO:0000313" key="4">
    <source>
        <dbReference type="EMBL" id="RKS75461.1"/>
    </source>
</evidence>
<dbReference type="Gene3D" id="3.20.20.450">
    <property type="entry name" value="EAL domain"/>
    <property type="match status" value="1"/>
</dbReference>
<evidence type="ECO:0000259" key="2">
    <source>
        <dbReference type="PROSITE" id="PS50883"/>
    </source>
</evidence>
<dbReference type="AlphaFoldDB" id="A0A420XQ89"/>
<dbReference type="Gene3D" id="3.30.70.270">
    <property type="match status" value="1"/>
</dbReference>
<comment type="caution">
    <text evidence="4">The sequence shown here is derived from an EMBL/GenBank/DDBJ whole genome shotgun (WGS) entry which is preliminary data.</text>
</comment>
<dbReference type="InterPro" id="IPR000160">
    <property type="entry name" value="GGDEF_dom"/>
</dbReference>
<dbReference type="InterPro" id="IPR035919">
    <property type="entry name" value="EAL_sf"/>
</dbReference>
<proteinExistence type="predicted"/>
<gene>
    <name evidence="4" type="ORF">CLV35_1928</name>
</gene>
<dbReference type="SMART" id="SM00065">
    <property type="entry name" value="GAF"/>
    <property type="match status" value="2"/>
</dbReference>
<reference evidence="4 5" key="1">
    <citation type="submission" date="2018-10" db="EMBL/GenBank/DDBJ databases">
        <title>Genomic Encyclopedia of Archaeal and Bacterial Type Strains, Phase II (KMG-II): from individual species to whole genera.</title>
        <authorList>
            <person name="Goeker M."/>
        </authorList>
    </citation>
    <scope>NUCLEOTIDE SEQUENCE [LARGE SCALE GENOMIC DNA]</scope>
    <source>
        <strain evidence="4 5">RP-AC37</strain>
    </source>
</reference>
<feature type="region of interest" description="Disordered" evidence="1">
    <location>
        <begin position="557"/>
        <end position="578"/>
    </location>
</feature>
<organism evidence="4 5">
    <name type="scientific">Motilibacter peucedani</name>
    <dbReference type="NCBI Taxonomy" id="598650"/>
    <lineage>
        <taxon>Bacteria</taxon>
        <taxon>Bacillati</taxon>
        <taxon>Actinomycetota</taxon>
        <taxon>Actinomycetes</taxon>
        <taxon>Motilibacterales</taxon>
        <taxon>Motilibacteraceae</taxon>
        <taxon>Motilibacter</taxon>
    </lineage>
</organism>
<dbReference type="SUPFAM" id="SSF141868">
    <property type="entry name" value="EAL domain-like"/>
    <property type="match status" value="1"/>
</dbReference>
<protein>
    <submittedName>
        <fullName evidence="4">Diguanylate cyclase (GGDEF)-like protein</fullName>
    </submittedName>
</protein>
<dbReference type="Gene3D" id="3.30.450.40">
    <property type="match status" value="2"/>
</dbReference>
<dbReference type="NCBIfam" id="TIGR00254">
    <property type="entry name" value="GGDEF"/>
    <property type="match status" value="1"/>
</dbReference>
<dbReference type="InterPro" id="IPR043128">
    <property type="entry name" value="Rev_trsase/Diguanyl_cyclase"/>
</dbReference>
<dbReference type="RefSeq" id="WP_121193226.1">
    <property type="nucleotide sequence ID" value="NZ_RBWV01000011.1"/>
</dbReference>
<feature type="domain" description="EAL" evidence="2">
    <location>
        <begin position="571"/>
        <end position="820"/>
    </location>
</feature>
<dbReference type="OrthoDB" id="23692at2"/>
<dbReference type="EMBL" id="RBWV01000011">
    <property type="protein sequence ID" value="RKS75461.1"/>
    <property type="molecule type" value="Genomic_DNA"/>
</dbReference>
<dbReference type="InParanoid" id="A0A420XQ89"/>
<dbReference type="InterPro" id="IPR029787">
    <property type="entry name" value="Nucleotide_cyclase"/>
</dbReference>
<dbReference type="Pfam" id="PF00563">
    <property type="entry name" value="EAL"/>
    <property type="match status" value="1"/>
</dbReference>
<dbReference type="PANTHER" id="PTHR33121:SF70">
    <property type="entry name" value="SIGNALING PROTEIN YKOW"/>
    <property type="match status" value="1"/>
</dbReference>
<dbReference type="SMART" id="SM00052">
    <property type="entry name" value="EAL"/>
    <property type="match status" value="1"/>
</dbReference>
<dbReference type="InterPro" id="IPR050706">
    <property type="entry name" value="Cyclic-di-GMP_PDE-like"/>
</dbReference>
<dbReference type="CDD" id="cd01949">
    <property type="entry name" value="GGDEF"/>
    <property type="match status" value="1"/>
</dbReference>
<dbReference type="PROSITE" id="PS50887">
    <property type="entry name" value="GGDEF"/>
    <property type="match status" value="1"/>
</dbReference>
<feature type="domain" description="GGDEF" evidence="3">
    <location>
        <begin position="429"/>
        <end position="562"/>
    </location>
</feature>
<evidence type="ECO:0000313" key="5">
    <source>
        <dbReference type="Proteomes" id="UP000281955"/>
    </source>
</evidence>
<dbReference type="Proteomes" id="UP000281955">
    <property type="component" value="Unassembled WGS sequence"/>
</dbReference>
<dbReference type="SUPFAM" id="SSF55781">
    <property type="entry name" value="GAF domain-like"/>
    <property type="match status" value="2"/>
</dbReference>
<dbReference type="InterPro" id="IPR001633">
    <property type="entry name" value="EAL_dom"/>
</dbReference>
<sequence>MSEQPGRTPLAERRSVRFLRPAPGTLPLDVAHRRAAALSSLHELVAGINGHRELTATLEAVAEGARALGFGVSVVNLVNDEGDLEVVVVSGDEAARDALLGQVRSRSSWEEMLRAGTDDSNVVFLDHRHFVWPEDGLLAAWVPEVDDPDSGDLDAFHPEDAMFVRLNGADGSLVGTLSVDLPADGRRPDAETSELLDMYGRHAALAIDHARLLQDLEGERAGQRLLLHRLEALLVLARRLSESRTVDAVVRVVADSLPGVATCDHATVMVWDARAGELRGVATTGMSPEQDAHMLSAAVRPQECPEVAALLTRREPMHVQRGAVSPPVDRLLAAVGAEEAMVVPLVGDHDLLGAVTVGWSTLGNAEAQGEELVTRLRGVAHQAGTALQSARLHEAVRHSSQHDALTGLPNRVLFRDTLERVLRSGGDRDMVAVLFCDLDRFKRINDELGHAAGDELLRQAAARLLGAVRPGDLVGRLSGDEFALVLPAVPDELAAEAVAHRVLSAFERPFQIEGRPTHVTTSVGVAVHAGPGGRVEQLLRAADVAMYQAKRRGANQVVHAGGETASPRPATTARESDISDGLHGGEFRLFFQPIVDHERMTVAGCEALVRWEHPSLGLLTPAAFVPLAEETDLIVELDHWVLRGACAAAAGWGSDAYVSVNLSHRTLADTRLPETVRAAVAQSGLRPDRLCLEVVESRSLQDLGGLAARLAAIRHLGVRIALDDFGTGYSSLSWLQSLPVDVIKVDRSFTAALDSPATLALLRGMVALASELSVGVVVEGVETPEQSAAAREAGARFAQGYLHGRPSADAALEVEHEPAVRAPRRS</sequence>
<name>A0A420XQ89_9ACTN</name>
<accession>A0A420XQ89</accession>
<dbReference type="SMART" id="SM00267">
    <property type="entry name" value="GGDEF"/>
    <property type="match status" value="1"/>
</dbReference>
<dbReference type="PANTHER" id="PTHR33121">
    <property type="entry name" value="CYCLIC DI-GMP PHOSPHODIESTERASE PDEF"/>
    <property type="match status" value="1"/>
</dbReference>
<evidence type="ECO:0000259" key="3">
    <source>
        <dbReference type="PROSITE" id="PS50887"/>
    </source>
</evidence>